<organism evidence="1 2">
    <name type="scientific">Nocardioides deserti</name>
    <dbReference type="NCBI Taxonomy" id="1588644"/>
    <lineage>
        <taxon>Bacteria</taxon>
        <taxon>Bacillati</taxon>
        <taxon>Actinomycetota</taxon>
        <taxon>Actinomycetes</taxon>
        <taxon>Propionibacteriales</taxon>
        <taxon>Nocardioidaceae</taxon>
        <taxon>Nocardioides</taxon>
    </lineage>
</organism>
<accession>A0ABR6U5H0</accession>
<dbReference type="EMBL" id="JACMYC010000002">
    <property type="protein sequence ID" value="MBC2959645.1"/>
    <property type="molecule type" value="Genomic_DNA"/>
</dbReference>
<dbReference type="RefSeq" id="WP_186344890.1">
    <property type="nucleotide sequence ID" value="NZ_BMMR01000002.1"/>
</dbReference>
<comment type="caution">
    <text evidence="1">The sequence shown here is derived from an EMBL/GenBank/DDBJ whole genome shotgun (WGS) entry which is preliminary data.</text>
</comment>
<proteinExistence type="predicted"/>
<evidence type="ECO:0008006" key="3">
    <source>
        <dbReference type="Google" id="ProtNLM"/>
    </source>
</evidence>
<dbReference type="Proteomes" id="UP000604001">
    <property type="component" value="Unassembled WGS sequence"/>
</dbReference>
<reference evidence="1 2" key="1">
    <citation type="submission" date="2020-08" db="EMBL/GenBank/DDBJ databases">
        <title>novel species in genus Nocardioides.</title>
        <authorList>
            <person name="Zhang G."/>
        </authorList>
    </citation>
    <scope>NUCLEOTIDE SEQUENCE [LARGE SCALE GENOMIC DNA]</scope>
    <source>
        <strain evidence="1 2">SC8A-24</strain>
    </source>
</reference>
<sequence>MPEPTGRPFSTGEEAVARVAADPFWSVVRRRHPDLGVVVLPPTAAARPTEDEVAALPEVDPSEETARVESLAVDLWTVLVGDEPGEVATRRTAGRARGTVRVETTVRLAGIDPTGGVAVVSRAEDTLVRDGWHVLAPPDGMPRVLAGRGEGVAREELQLVLAPVEGHLVLRHRAGDVRLVEDTGGTDGTGVEGAPA</sequence>
<evidence type="ECO:0000313" key="1">
    <source>
        <dbReference type="EMBL" id="MBC2959645.1"/>
    </source>
</evidence>
<evidence type="ECO:0000313" key="2">
    <source>
        <dbReference type="Proteomes" id="UP000604001"/>
    </source>
</evidence>
<protein>
    <recommendedName>
        <fullName evidence="3">DUF2867 domain-containing protein</fullName>
    </recommendedName>
</protein>
<name>A0ABR6U5H0_9ACTN</name>
<keyword evidence="2" id="KW-1185">Reference proteome</keyword>
<gene>
    <name evidence="1" type="ORF">H7344_04980</name>
</gene>